<keyword evidence="2" id="KW-1185">Reference proteome</keyword>
<organism evidence="1 2">
    <name type="scientific">Meloidogyne enterolobii</name>
    <name type="common">Root-knot nematode worm</name>
    <name type="synonym">Meloidogyne mayaguensis</name>
    <dbReference type="NCBI Taxonomy" id="390850"/>
    <lineage>
        <taxon>Eukaryota</taxon>
        <taxon>Metazoa</taxon>
        <taxon>Ecdysozoa</taxon>
        <taxon>Nematoda</taxon>
        <taxon>Chromadorea</taxon>
        <taxon>Rhabditida</taxon>
        <taxon>Tylenchina</taxon>
        <taxon>Tylenchomorpha</taxon>
        <taxon>Tylenchoidea</taxon>
        <taxon>Meloidogynidae</taxon>
        <taxon>Meloidogyninae</taxon>
        <taxon>Meloidogyne</taxon>
    </lineage>
</organism>
<evidence type="ECO:0000313" key="1">
    <source>
        <dbReference type="EMBL" id="CAK5091421.1"/>
    </source>
</evidence>
<sequence>MKMGIFWDVFEYFRIFLSQVENVKKNRSDKTIFKTIKSQFKNRYFMDMSPPSYFESQSFSFTYKMVRDYFLLHVNHFFLLQVFCLFILPFHIFCTFISLVSFLHLPNFTYFA</sequence>
<name>A0ACB1AK78_MELEN</name>
<evidence type="ECO:0000313" key="2">
    <source>
        <dbReference type="Proteomes" id="UP001497535"/>
    </source>
</evidence>
<dbReference type="Proteomes" id="UP001497535">
    <property type="component" value="Unassembled WGS sequence"/>
</dbReference>
<proteinExistence type="predicted"/>
<gene>
    <name evidence="1" type="ORF">MENTE1834_LOCUS39258</name>
</gene>
<protein>
    <submittedName>
        <fullName evidence="1">Uncharacterized protein</fullName>
    </submittedName>
</protein>
<comment type="caution">
    <text evidence="1">The sequence shown here is derived from an EMBL/GenBank/DDBJ whole genome shotgun (WGS) entry which is preliminary data.</text>
</comment>
<accession>A0ACB1AK78</accession>
<dbReference type="EMBL" id="CAVMJV010000088">
    <property type="protein sequence ID" value="CAK5091421.1"/>
    <property type="molecule type" value="Genomic_DNA"/>
</dbReference>
<reference evidence="1" key="1">
    <citation type="submission" date="2023-11" db="EMBL/GenBank/DDBJ databases">
        <authorList>
            <person name="Poullet M."/>
        </authorList>
    </citation>
    <scope>NUCLEOTIDE SEQUENCE</scope>
    <source>
        <strain evidence="1">E1834</strain>
    </source>
</reference>